<gene>
    <name evidence="2" type="ordered locus">M301_2172</name>
</gene>
<dbReference type="eggNOG" id="COG0265">
    <property type="taxonomic scope" value="Bacteria"/>
</dbReference>
<dbReference type="SUPFAM" id="SSF50156">
    <property type="entry name" value="PDZ domain-like"/>
    <property type="match status" value="1"/>
</dbReference>
<sequence length="275" mass="30092" precursor="true">MQPNIQQFSKETQTRTLVLKRRMTGSLMLLSLLGLGAVLLAPKANAYDVVKANSNLFEEKYVEQNDHHLKSLKASPDTTLEISENQEADTTRMLENGYDMMGTSEFVSGKIPAELARVYGKKIKADSVLVIDKPTSLTTNMVSLDGTEEGKKMIQEANEENAKNEKTIHYASYWAKLPMPLFGVHVIKLVKASANPSEEGVAQPGLKIIAVIKDSPAAKASIVTGDTLLKIGDVTLEVADDLFAAVKRYQGQAVEVAFRHGDEDVKTTVALNSRK</sequence>
<dbReference type="OrthoDB" id="9127672at2"/>
<reference evidence="3" key="1">
    <citation type="submission" date="2010-05" db="EMBL/GenBank/DDBJ databases">
        <title>Complete sequence of Methylotenera sp. 301.</title>
        <authorList>
            <person name="Lucas S."/>
            <person name="Copeland A."/>
            <person name="Lapidus A."/>
            <person name="Cheng J.-F."/>
            <person name="Bruce D."/>
            <person name="Goodwin L."/>
            <person name="Pitluck S."/>
            <person name="Clum A."/>
            <person name="Land M."/>
            <person name="Hauser L."/>
            <person name="Kyrpides N."/>
            <person name="Ivanova N."/>
            <person name="Chistoservova L."/>
            <person name="Kalyuzhnaya M."/>
            <person name="Woyke T."/>
        </authorList>
    </citation>
    <scope>NUCLEOTIDE SEQUENCE [LARGE SCALE GENOMIC DNA]</scope>
    <source>
        <strain evidence="3">301</strain>
    </source>
</reference>
<dbReference type="SMART" id="SM00228">
    <property type="entry name" value="PDZ"/>
    <property type="match status" value="1"/>
</dbReference>
<dbReference type="HOGENOM" id="CLU_1155356_0_0_4"/>
<reference evidence="2 3" key="2">
    <citation type="journal article" date="2011" name="J. Bacteriol.">
        <title>Genomes of three methylotrophs from a single niche uncover genetic and metabolic divergence of Methylophilaceae.</title>
        <authorList>
            <person name="Lapidus A."/>
            <person name="Clum A."/>
            <person name="Labutti K."/>
            <person name="Kaluzhnaya M.G."/>
            <person name="Lim S."/>
            <person name="Beck D.A."/>
            <person name="Glavina Del Rio T."/>
            <person name="Nolan M."/>
            <person name="Mavromatis K."/>
            <person name="Huntemann M."/>
            <person name="Lucas S."/>
            <person name="Lidstrom M.E."/>
            <person name="Ivanova N."/>
            <person name="Chistoserdova L."/>
        </authorList>
    </citation>
    <scope>NUCLEOTIDE SEQUENCE [LARGE SCALE GENOMIC DNA]</scope>
    <source>
        <strain evidence="2 3">301</strain>
    </source>
</reference>
<dbReference type="AlphaFoldDB" id="D7DL69"/>
<accession>D7DL69</accession>
<dbReference type="RefSeq" id="WP_013148848.1">
    <property type="nucleotide sequence ID" value="NC_014207.1"/>
</dbReference>
<dbReference type="Gene3D" id="2.30.42.10">
    <property type="match status" value="1"/>
</dbReference>
<organism evidence="2 3">
    <name type="scientific">Methylotenera versatilis (strain 301)</name>
    <dbReference type="NCBI Taxonomy" id="666681"/>
    <lineage>
        <taxon>Bacteria</taxon>
        <taxon>Pseudomonadati</taxon>
        <taxon>Pseudomonadota</taxon>
        <taxon>Betaproteobacteria</taxon>
        <taxon>Nitrosomonadales</taxon>
        <taxon>Methylophilaceae</taxon>
        <taxon>Methylotenera</taxon>
    </lineage>
</organism>
<evidence type="ECO:0000259" key="1">
    <source>
        <dbReference type="SMART" id="SM00228"/>
    </source>
</evidence>
<dbReference type="InterPro" id="IPR001478">
    <property type="entry name" value="PDZ"/>
</dbReference>
<dbReference type="KEGG" id="meh:M301_2172"/>
<dbReference type="Proteomes" id="UP000000383">
    <property type="component" value="Chromosome"/>
</dbReference>
<dbReference type="InterPro" id="IPR036034">
    <property type="entry name" value="PDZ_sf"/>
</dbReference>
<keyword evidence="3" id="KW-1185">Reference proteome</keyword>
<dbReference type="EMBL" id="CP002056">
    <property type="protein sequence ID" value="ADI30540.1"/>
    <property type="molecule type" value="Genomic_DNA"/>
</dbReference>
<protein>
    <submittedName>
        <fullName evidence="2">PDZ/DHR/GLGF domain protein</fullName>
    </submittedName>
</protein>
<dbReference type="Pfam" id="PF13180">
    <property type="entry name" value="PDZ_2"/>
    <property type="match status" value="1"/>
</dbReference>
<dbReference type="STRING" id="666681.M301_2172"/>
<name>D7DL69_METV0</name>
<feature type="domain" description="PDZ" evidence="1">
    <location>
        <begin position="180"/>
        <end position="262"/>
    </location>
</feature>
<proteinExistence type="predicted"/>
<evidence type="ECO:0000313" key="2">
    <source>
        <dbReference type="EMBL" id="ADI30540.1"/>
    </source>
</evidence>
<evidence type="ECO:0000313" key="3">
    <source>
        <dbReference type="Proteomes" id="UP000000383"/>
    </source>
</evidence>